<evidence type="ECO:0000313" key="1">
    <source>
        <dbReference type="EMBL" id="MPM03358.1"/>
    </source>
</evidence>
<gene>
    <name evidence="1" type="ORF">SDC9_49623</name>
</gene>
<comment type="caution">
    <text evidence="1">The sequence shown here is derived from an EMBL/GenBank/DDBJ whole genome shotgun (WGS) entry which is preliminary data.</text>
</comment>
<dbReference type="AlphaFoldDB" id="A0A644WIM2"/>
<dbReference type="EMBL" id="VSSQ01000945">
    <property type="protein sequence ID" value="MPM03358.1"/>
    <property type="molecule type" value="Genomic_DNA"/>
</dbReference>
<protein>
    <submittedName>
        <fullName evidence="1">Uncharacterized protein</fullName>
    </submittedName>
</protein>
<sequence length="171" mass="19102">MVNATIHKSTPDGWTMRTFAIGGLYSVGFSKKHPNLLLVVSSQGRGIIDCSELEVIERDSDVSGDWINTIELWANGIGIISEEKILVGGIHGGGLPISNENGDAIEYVATEWPIADLIFQPDFKSIYKKGEEKYCFNVFHDYELIAYGFSYNGRYFVIATSSEIHVFKRDK</sequence>
<accession>A0A644WIM2</accession>
<reference evidence="1" key="1">
    <citation type="submission" date="2019-08" db="EMBL/GenBank/DDBJ databases">
        <authorList>
            <person name="Kucharzyk K."/>
            <person name="Murdoch R.W."/>
            <person name="Higgins S."/>
            <person name="Loffler F."/>
        </authorList>
    </citation>
    <scope>NUCLEOTIDE SEQUENCE</scope>
</reference>
<name>A0A644WIM2_9ZZZZ</name>
<organism evidence="1">
    <name type="scientific">bioreactor metagenome</name>
    <dbReference type="NCBI Taxonomy" id="1076179"/>
    <lineage>
        <taxon>unclassified sequences</taxon>
        <taxon>metagenomes</taxon>
        <taxon>ecological metagenomes</taxon>
    </lineage>
</organism>
<proteinExistence type="predicted"/>